<evidence type="ECO:0000313" key="6">
    <source>
        <dbReference type="EMBL" id="CAI3941924.1"/>
    </source>
</evidence>
<name>A0ABN8WEI8_9PROT</name>
<evidence type="ECO:0000256" key="1">
    <source>
        <dbReference type="ARBA" id="ARBA00005417"/>
    </source>
</evidence>
<evidence type="ECO:0000256" key="3">
    <source>
        <dbReference type="ARBA" id="ARBA00022741"/>
    </source>
</evidence>
<dbReference type="Pfam" id="PF00005">
    <property type="entry name" value="ABC_tran"/>
    <property type="match status" value="1"/>
</dbReference>
<organism evidence="6 7">
    <name type="scientific">Commensalibacter papalotli</name>
    <name type="common">ex Botero et al. 2024</name>
    <dbReference type="NCBI Taxonomy" id="2972766"/>
    <lineage>
        <taxon>Bacteria</taxon>
        <taxon>Pseudomonadati</taxon>
        <taxon>Pseudomonadota</taxon>
        <taxon>Alphaproteobacteria</taxon>
        <taxon>Acetobacterales</taxon>
        <taxon>Acetobacteraceae</taxon>
    </lineage>
</organism>
<reference evidence="6" key="1">
    <citation type="submission" date="2022-10" db="EMBL/GenBank/DDBJ databases">
        <authorList>
            <person name="Botero Cardona J."/>
        </authorList>
    </citation>
    <scope>NUCLEOTIDE SEQUENCE</scope>
    <source>
        <strain evidence="6">R-83534</strain>
    </source>
</reference>
<dbReference type="InterPro" id="IPR003593">
    <property type="entry name" value="AAA+_ATPase"/>
</dbReference>
<dbReference type="Proteomes" id="UP001154272">
    <property type="component" value="Unassembled WGS sequence"/>
</dbReference>
<dbReference type="InterPro" id="IPR027417">
    <property type="entry name" value="P-loop_NTPase"/>
</dbReference>
<accession>A0ABN8WEI8</accession>
<gene>
    <name evidence="6" type="ORF">R83534S58_LOCUS1181</name>
</gene>
<dbReference type="InterPro" id="IPR003439">
    <property type="entry name" value="ABC_transporter-like_ATP-bd"/>
</dbReference>
<dbReference type="PANTHER" id="PTHR42788">
    <property type="entry name" value="TAURINE IMPORT ATP-BINDING PROTEIN-RELATED"/>
    <property type="match status" value="1"/>
</dbReference>
<keyword evidence="2" id="KW-0813">Transport</keyword>
<dbReference type="RefSeq" id="WP_282023766.1">
    <property type="nucleotide sequence ID" value="NZ_CAMXCH010000002.1"/>
</dbReference>
<comment type="similarity">
    <text evidence="1">Belongs to the ABC transporter superfamily.</text>
</comment>
<evidence type="ECO:0000256" key="4">
    <source>
        <dbReference type="ARBA" id="ARBA00022840"/>
    </source>
</evidence>
<dbReference type="PROSITE" id="PS00211">
    <property type="entry name" value="ABC_TRANSPORTER_1"/>
    <property type="match status" value="1"/>
</dbReference>
<dbReference type="PROSITE" id="PS50893">
    <property type="entry name" value="ABC_TRANSPORTER_2"/>
    <property type="match status" value="1"/>
</dbReference>
<dbReference type="EMBL" id="CAMXCH010000002">
    <property type="protein sequence ID" value="CAI3941924.1"/>
    <property type="molecule type" value="Genomic_DNA"/>
</dbReference>
<sequence length="246" mass="27215">MLSIAPTIHIQDLTLNYQNKPIFSELSTCFPGGKFSILLGASGVGKSSLLKMIAGLLPITQGQIISNHPETMTHQISYMAQQDLLMPWATVLKNVMLGSKLRKEKADKNRAQDILKQVGLSQVYNQYPAQLSGGMRQRAALARTLYEDRSIILMDEPFSALDSVTRAKMQDYTAKLLKGKTVILITHDPFEACRLGEHIQVLAGNPVQIYDIPSIQGAIPRHPEDLHVQQAQANLLTLLIEKSTLS</sequence>
<dbReference type="InterPro" id="IPR050166">
    <property type="entry name" value="ABC_transporter_ATP-bind"/>
</dbReference>
<comment type="caution">
    <text evidence="6">The sequence shown here is derived from an EMBL/GenBank/DDBJ whole genome shotgun (WGS) entry which is preliminary data.</text>
</comment>
<keyword evidence="4" id="KW-0067">ATP-binding</keyword>
<dbReference type="SMART" id="SM00382">
    <property type="entry name" value="AAA"/>
    <property type="match status" value="1"/>
</dbReference>
<dbReference type="InterPro" id="IPR017871">
    <property type="entry name" value="ABC_transporter-like_CS"/>
</dbReference>
<evidence type="ECO:0000313" key="7">
    <source>
        <dbReference type="Proteomes" id="UP001154272"/>
    </source>
</evidence>
<keyword evidence="3" id="KW-0547">Nucleotide-binding</keyword>
<evidence type="ECO:0000259" key="5">
    <source>
        <dbReference type="PROSITE" id="PS50893"/>
    </source>
</evidence>
<dbReference type="SUPFAM" id="SSF52540">
    <property type="entry name" value="P-loop containing nucleoside triphosphate hydrolases"/>
    <property type="match status" value="1"/>
</dbReference>
<proteinExistence type="inferred from homology"/>
<feature type="domain" description="ABC transporter" evidence="5">
    <location>
        <begin position="8"/>
        <end position="229"/>
    </location>
</feature>
<protein>
    <submittedName>
        <fullName evidence="6">ATPase component (TauB)</fullName>
    </submittedName>
</protein>
<keyword evidence="7" id="KW-1185">Reference proteome</keyword>
<dbReference type="Gene3D" id="3.40.50.300">
    <property type="entry name" value="P-loop containing nucleotide triphosphate hydrolases"/>
    <property type="match status" value="1"/>
</dbReference>
<evidence type="ECO:0000256" key="2">
    <source>
        <dbReference type="ARBA" id="ARBA00022448"/>
    </source>
</evidence>
<dbReference type="PANTHER" id="PTHR42788:SF2">
    <property type="entry name" value="ABC TRANSPORTER ATP-BINDING PROTEIN"/>
    <property type="match status" value="1"/>
</dbReference>